<evidence type="ECO:0000256" key="3">
    <source>
        <dbReference type="ARBA" id="ARBA00022692"/>
    </source>
</evidence>
<dbReference type="GeneID" id="113205083"/>
<dbReference type="PANTHER" id="PTHR11003">
    <property type="entry name" value="POTASSIUM CHANNEL, SUBFAMILY K"/>
    <property type="match status" value="1"/>
</dbReference>
<sequence length="434" mass="47578">MSSWDCWARGWSRVRSALSHAALLLALAAYTAAGGLLVRNDCACQVFRALEGPAEAERLHTLQAAVLEGRKGLLAALMQADGANDTHASFARRLHEYEVVVHEASRGGVEVPALTGSPSVDTPPRWTLLQGVFFASTVLTTIGYGNIAPVTLSGRVFCLSFALIGIPLTLSVIADLGVLLASAVSAIPCWGWCRSWWSLDDGGKAAMWRNGLIALGAVLLLFVYLAAGAAMFTLWEDGWDFFDGFYFCFITMTTIGFGDLVPRHPSYTLLCTLYILMGLALTSTIIELVRRQYASSWRRLQLALSESGPVLGDALRRLGTVSDVHLKGILAAVSLARLVPQGCARDGAAPLAAAGQDDAEAKRKWEEAVTKVLYEMQEKARKEAEAEREREEVERERGLLGQRRRDQDQEKDKRRRRAHNDGRVIEIVIYETTV</sequence>
<feature type="domain" description="Potassium channel" evidence="11">
    <location>
        <begin position="122"/>
        <end position="180"/>
    </location>
</feature>
<dbReference type="GO" id="GO:0005886">
    <property type="term" value="C:plasma membrane"/>
    <property type="evidence" value="ECO:0007669"/>
    <property type="project" value="TreeGrafter"/>
</dbReference>
<dbReference type="PRINTS" id="PR01333">
    <property type="entry name" value="2POREKCHANEL"/>
</dbReference>
<evidence type="ECO:0000256" key="6">
    <source>
        <dbReference type="ARBA" id="ARBA00023136"/>
    </source>
</evidence>
<feature type="transmembrane region" description="Helical" evidence="10">
    <location>
        <begin position="207"/>
        <end position="232"/>
    </location>
</feature>
<evidence type="ECO:0000256" key="4">
    <source>
        <dbReference type="ARBA" id="ARBA00022989"/>
    </source>
</evidence>
<dbReference type="InterPro" id="IPR013099">
    <property type="entry name" value="K_chnl_dom"/>
</dbReference>
<reference evidence="13" key="1">
    <citation type="submission" date="2025-08" db="UniProtKB">
        <authorList>
            <consortium name="RefSeq"/>
        </authorList>
    </citation>
    <scope>IDENTIFICATION</scope>
    <source>
        <tissue evidence="13">Whole organism</tissue>
    </source>
</reference>
<accession>A0A9C6WTE3</accession>
<evidence type="ECO:0000256" key="2">
    <source>
        <dbReference type="ARBA" id="ARBA00022448"/>
    </source>
</evidence>
<evidence type="ECO:0000256" key="1">
    <source>
        <dbReference type="ARBA" id="ARBA00004141"/>
    </source>
</evidence>
<keyword evidence="4 10" id="KW-1133">Transmembrane helix</keyword>
<dbReference type="GO" id="GO:0030322">
    <property type="term" value="P:stabilization of membrane potential"/>
    <property type="evidence" value="ECO:0007669"/>
    <property type="project" value="TreeGrafter"/>
</dbReference>
<dbReference type="OrthoDB" id="297496at2759"/>
<evidence type="ECO:0000313" key="12">
    <source>
        <dbReference type="Proteomes" id="UP000504606"/>
    </source>
</evidence>
<evidence type="ECO:0000256" key="10">
    <source>
        <dbReference type="SAM" id="Phobius"/>
    </source>
</evidence>
<dbReference type="GO" id="GO:0015271">
    <property type="term" value="F:outward rectifier potassium channel activity"/>
    <property type="evidence" value="ECO:0007669"/>
    <property type="project" value="TreeGrafter"/>
</dbReference>
<proteinExistence type="inferred from homology"/>
<keyword evidence="12" id="KW-1185">Reference proteome</keyword>
<dbReference type="InterPro" id="IPR003280">
    <property type="entry name" value="2pore_dom_K_chnl"/>
</dbReference>
<dbReference type="AlphaFoldDB" id="A0A9C6WTE3"/>
<organism evidence="12 13">
    <name type="scientific">Frankliniella occidentalis</name>
    <name type="common">Western flower thrips</name>
    <name type="synonym">Euthrips occidentalis</name>
    <dbReference type="NCBI Taxonomy" id="133901"/>
    <lineage>
        <taxon>Eukaryota</taxon>
        <taxon>Metazoa</taxon>
        <taxon>Ecdysozoa</taxon>
        <taxon>Arthropoda</taxon>
        <taxon>Hexapoda</taxon>
        <taxon>Insecta</taxon>
        <taxon>Pterygota</taxon>
        <taxon>Neoptera</taxon>
        <taxon>Paraneoptera</taxon>
        <taxon>Thysanoptera</taxon>
        <taxon>Terebrantia</taxon>
        <taxon>Thripoidea</taxon>
        <taxon>Thripidae</taxon>
        <taxon>Frankliniella</taxon>
    </lineage>
</organism>
<comment type="similarity">
    <text evidence="8">Belongs to the two pore domain potassium channel (TC 1.A.1.8) family.</text>
</comment>
<feature type="region of interest" description="Disordered" evidence="9">
    <location>
        <begin position="381"/>
        <end position="418"/>
    </location>
</feature>
<evidence type="ECO:0000256" key="7">
    <source>
        <dbReference type="ARBA" id="ARBA00023303"/>
    </source>
</evidence>
<evidence type="ECO:0000256" key="5">
    <source>
        <dbReference type="ARBA" id="ARBA00023065"/>
    </source>
</evidence>
<evidence type="ECO:0000256" key="8">
    <source>
        <dbReference type="RuleBase" id="RU003857"/>
    </source>
</evidence>
<dbReference type="Proteomes" id="UP000504606">
    <property type="component" value="Unplaced"/>
</dbReference>
<feature type="transmembrane region" description="Helical" evidence="10">
    <location>
        <begin position="267"/>
        <end position="289"/>
    </location>
</feature>
<gene>
    <name evidence="13" type="primary">LOC113205083</name>
</gene>
<dbReference type="RefSeq" id="XP_052120961.1">
    <property type="nucleotide sequence ID" value="XM_052265001.1"/>
</dbReference>
<evidence type="ECO:0000259" key="11">
    <source>
        <dbReference type="Pfam" id="PF07885"/>
    </source>
</evidence>
<dbReference type="SUPFAM" id="SSF81324">
    <property type="entry name" value="Voltage-gated potassium channels"/>
    <property type="match status" value="2"/>
</dbReference>
<dbReference type="Pfam" id="PF07885">
    <property type="entry name" value="Ion_trans_2"/>
    <property type="match status" value="2"/>
</dbReference>
<name>A0A9C6WTE3_FRAOC</name>
<keyword evidence="6 10" id="KW-0472">Membrane</keyword>
<keyword evidence="3 8" id="KW-0812">Transmembrane</keyword>
<keyword evidence="2 8" id="KW-0813">Transport</keyword>
<evidence type="ECO:0000313" key="13">
    <source>
        <dbReference type="RefSeq" id="XP_052120961.1"/>
    </source>
</evidence>
<feature type="transmembrane region" description="Helical" evidence="10">
    <location>
        <begin position="156"/>
        <end position="187"/>
    </location>
</feature>
<keyword evidence="7 8" id="KW-0407">Ion channel</keyword>
<feature type="domain" description="Potassium channel" evidence="11">
    <location>
        <begin position="220"/>
        <end position="290"/>
    </location>
</feature>
<protein>
    <submittedName>
        <fullName evidence="13">Potassium channel subfamily K member 6-like isoform X1</fullName>
    </submittedName>
</protein>
<dbReference type="Gene3D" id="1.10.287.70">
    <property type="match status" value="1"/>
</dbReference>
<dbReference type="PANTHER" id="PTHR11003:SF142">
    <property type="entry name" value="POTASSIUM CHANNEL DOMAIN-CONTAINING PROTEIN"/>
    <property type="match status" value="1"/>
</dbReference>
<dbReference type="GO" id="GO:0022841">
    <property type="term" value="F:potassium ion leak channel activity"/>
    <property type="evidence" value="ECO:0007669"/>
    <property type="project" value="TreeGrafter"/>
</dbReference>
<comment type="subcellular location">
    <subcellularLocation>
        <location evidence="1">Membrane</location>
        <topology evidence="1">Multi-pass membrane protein</topology>
    </subcellularLocation>
</comment>
<feature type="compositionally biased region" description="Basic and acidic residues" evidence="9">
    <location>
        <begin position="381"/>
        <end position="412"/>
    </location>
</feature>
<feature type="transmembrane region" description="Helical" evidence="10">
    <location>
        <begin position="126"/>
        <end position="144"/>
    </location>
</feature>
<evidence type="ECO:0000256" key="9">
    <source>
        <dbReference type="SAM" id="MobiDB-lite"/>
    </source>
</evidence>
<keyword evidence="5 8" id="KW-0406">Ion transport</keyword>